<comment type="caution">
    <text evidence="2">The sequence shown here is derived from an EMBL/GenBank/DDBJ whole genome shotgun (WGS) entry which is preliminary data.</text>
</comment>
<reference evidence="3" key="1">
    <citation type="journal article" date="2017" name="bioRxiv">
        <title>Conservation of a gene cluster reveals novel cercosporin biosynthetic mechanisms and extends production to the genus Colletotrichum.</title>
        <authorList>
            <person name="de Jonge R."/>
            <person name="Ebert M.K."/>
            <person name="Huitt-Roehl C.R."/>
            <person name="Pal P."/>
            <person name="Suttle J.C."/>
            <person name="Spanner R.E."/>
            <person name="Neubauer J.D."/>
            <person name="Jurick W.M.II."/>
            <person name="Stott K.A."/>
            <person name="Secor G.A."/>
            <person name="Thomma B.P.H.J."/>
            <person name="Van de Peer Y."/>
            <person name="Townsend C.A."/>
            <person name="Bolton M.D."/>
        </authorList>
    </citation>
    <scope>NUCLEOTIDE SEQUENCE [LARGE SCALE GENOMIC DNA]</scope>
    <source>
        <strain evidence="3">CBS538.71</strain>
    </source>
</reference>
<organism evidence="2 3">
    <name type="scientific">Cercospora berteroae</name>
    <dbReference type="NCBI Taxonomy" id="357750"/>
    <lineage>
        <taxon>Eukaryota</taxon>
        <taxon>Fungi</taxon>
        <taxon>Dikarya</taxon>
        <taxon>Ascomycota</taxon>
        <taxon>Pezizomycotina</taxon>
        <taxon>Dothideomycetes</taxon>
        <taxon>Dothideomycetidae</taxon>
        <taxon>Mycosphaerellales</taxon>
        <taxon>Mycosphaerellaceae</taxon>
        <taxon>Cercospora</taxon>
    </lineage>
</organism>
<feature type="compositionally biased region" description="Low complexity" evidence="1">
    <location>
        <begin position="70"/>
        <end position="98"/>
    </location>
</feature>
<proteinExistence type="predicted"/>
<dbReference type="EMBL" id="PNEN01000552">
    <property type="protein sequence ID" value="PPJ54919.1"/>
    <property type="molecule type" value="Genomic_DNA"/>
</dbReference>
<dbReference type="OrthoDB" id="10526826at2759"/>
<evidence type="ECO:0000313" key="3">
    <source>
        <dbReference type="Proteomes" id="UP000237631"/>
    </source>
</evidence>
<evidence type="ECO:0000313" key="2">
    <source>
        <dbReference type="EMBL" id="PPJ54919.1"/>
    </source>
</evidence>
<feature type="region of interest" description="Disordered" evidence="1">
    <location>
        <begin position="1"/>
        <end position="101"/>
    </location>
</feature>
<feature type="compositionally biased region" description="Low complexity" evidence="1">
    <location>
        <begin position="1"/>
        <end position="48"/>
    </location>
</feature>
<dbReference type="Proteomes" id="UP000237631">
    <property type="component" value="Unassembled WGS sequence"/>
</dbReference>
<keyword evidence="3" id="KW-1185">Reference proteome</keyword>
<protein>
    <submittedName>
        <fullName evidence="2">Uncharacterized protein</fullName>
    </submittedName>
</protein>
<name>A0A2S6C5B0_9PEZI</name>
<sequence length="191" mass="20729">MNSPYGAASQAGAPSQSGASSQFGAPSQFGGLPQQGFPPQFGAPSPFGAGNGMPQMPFGSPQQGGMPQSPFGFLPQGGMPQQPFGGGMQQPAPQPQTGRPRREEVWANMSDDELLDNGNRIRKKWERMVLRVQLATGVPPEICGRLMVCYAQQLMINEVPTLRQMVIDLPRMRVVAQAGKWMSWQEADLHY</sequence>
<accession>A0A2S6C5B0</accession>
<evidence type="ECO:0000256" key="1">
    <source>
        <dbReference type="SAM" id="MobiDB-lite"/>
    </source>
</evidence>
<gene>
    <name evidence="2" type="ORF">CBER1_06067</name>
</gene>
<dbReference type="AlphaFoldDB" id="A0A2S6C5B0"/>